<keyword evidence="5" id="KW-1185">Reference proteome</keyword>
<dbReference type="Proteomes" id="UP000237347">
    <property type="component" value="Unassembled WGS sequence"/>
</dbReference>
<sequence length="155" mass="17736">MEVEVISKETIKPSSPTPDNLRHQQLSFLDQIQPPVYMPLVLFYPKVEGANFSKVQQCDKIKKSLSEALTLFYPLAGRVKGNLYIDCNDEGVHYREAEAKFGKSYKGKSIGMSGSLRPLVLLRISYLKEQKKVLRESRVLMNDYHTNVEDHGRMT</sequence>
<dbReference type="AlphaFoldDB" id="A0AAW0K038"/>
<accession>A0AAW0K038</accession>
<gene>
    <name evidence="4" type="primary">ACT_3</name>
    <name evidence="4" type="ORF">CFP56_026730</name>
</gene>
<protein>
    <submittedName>
        <fullName evidence="4">Vinorine synthase</fullName>
    </submittedName>
</protein>
<proteinExistence type="inferred from homology"/>
<keyword evidence="2" id="KW-0808">Transferase</keyword>
<dbReference type="EMBL" id="PKMF04000430">
    <property type="protein sequence ID" value="KAK7832060.1"/>
    <property type="molecule type" value="Genomic_DNA"/>
</dbReference>
<dbReference type="PANTHER" id="PTHR31623">
    <property type="entry name" value="F21J9.9"/>
    <property type="match status" value="1"/>
</dbReference>
<name>A0AAW0K038_QUESU</name>
<dbReference type="GO" id="GO:0016746">
    <property type="term" value="F:acyltransferase activity"/>
    <property type="evidence" value="ECO:0007669"/>
    <property type="project" value="UniProtKB-KW"/>
</dbReference>
<comment type="similarity">
    <text evidence="1">Belongs to the plant acyltransferase family.</text>
</comment>
<dbReference type="Pfam" id="PF02458">
    <property type="entry name" value="Transferase"/>
    <property type="match status" value="1"/>
</dbReference>
<keyword evidence="3" id="KW-0012">Acyltransferase</keyword>
<evidence type="ECO:0000256" key="3">
    <source>
        <dbReference type="ARBA" id="ARBA00023315"/>
    </source>
</evidence>
<evidence type="ECO:0000313" key="5">
    <source>
        <dbReference type="Proteomes" id="UP000237347"/>
    </source>
</evidence>
<evidence type="ECO:0000256" key="1">
    <source>
        <dbReference type="ARBA" id="ARBA00009861"/>
    </source>
</evidence>
<evidence type="ECO:0000313" key="4">
    <source>
        <dbReference type="EMBL" id="KAK7832060.1"/>
    </source>
</evidence>
<evidence type="ECO:0000256" key="2">
    <source>
        <dbReference type="ARBA" id="ARBA00022679"/>
    </source>
</evidence>
<dbReference type="PANTHER" id="PTHR31623:SF17">
    <property type="entry name" value="F21J9.9"/>
    <property type="match status" value="1"/>
</dbReference>
<comment type="caution">
    <text evidence="4">The sequence shown here is derived from an EMBL/GenBank/DDBJ whole genome shotgun (WGS) entry which is preliminary data.</text>
</comment>
<dbReference type="Gene3D" id="3.30.559.10">
    <property type="entry name" value="Chloramphenicol acetyltransferase-like domain"/>
    <property type="match status" value="1"/>
</dbReference>
<dbReference type="InterPro" id="IPR023213">
    <property type="entry name" value="CAT-like_dom_sf"/>
</dbReference>
<reference evidence="4 5" key="1">
    <citation type="journal article" date="2018" name="Sci. Data">
        <title>The draft genome sequence of cork oak.</title>
        <authorList>
            <person name="Ramos A.M."/>
            <person name="Usie A."/>
            <person name="Barbosa P."/>
            <person name="Barros P.M."/>
            <person name="Capote T."/>
            <person name="Chaves I."/>
            <person name="Simoes F."/>
            <person name="Abreu I."/>
            <person name="Carrasquinho I."/>
            <person name="Faro C."/>
            <person name="Guimaraes J.B."/>
            <person name="Mendonca D."/>
            <person name="Nobrega F."/>
            <person name="Rodrigues L."/>
            <person name="Saibo N.J.M."/>
            <person name="Varela M.C."/>
            <person name="Egas C."/>
            <person name="Matos J."/>
            <person name="Miguel C.M."/>
            <person name="Oliveira M.M."/>
            <person name="Ricardo C.P."/>
            <person name="Goncalves S."/>
        </authorList>
    </citation>
    <scope>NUCLEOTIDE SEQUENCE [LARGE SCALE GENOMIC DNA]</scope>
    <source>
        <strain evidence="5">cv. HL8</strain>
    </source>
</reference>
<organism evidence="4 5">
    <name type="scientific">Quercus suber</name>
    <name type="common">Cork oak</name>
    <dbReference type="NCBI Taxonomy" id="58331"/>
    <lineage>
        <taxon>Eukaryota</taxon>
        <taxon>Viridiplantae</taxon>
        <taxon>Streptophyta</taxon>
        <taxon>Embryophyta</taxon>
        <taxon>Tracheophyta</taxon>
        <taxon>Spermatophyta</taxon>
        <taxon>Magnoliopsida</taxon>
        <taxon>eudicotyledons</taxon>
        <taxon>Gunneridae</taxon>
        <taxon>Pentapetalae</taxon>
        <taxon>rosids</taxon>
        <taxon>fabids</taxon>
        <taxon>Fagales</taxon>
        <taxon>Fagaceae</taxon>
        <taxon>Quercus</taxon>
    </lineage>
</organism>